<dbReference type="InterPro" id="IPR006261">
    <property type="entry name" value="dGTPase"/>
</dbReference>
<dbReference type="SUPFAM" id="SSF109604">
    <property type="entry name" value="HD-domain/PDEase-like"/>
    <property type="match status" value="1"/>
</dbReference>
<dbReference type="RefSeq" id="WP_089859612.1">
    <property type="nucleotide sequence ID" value="NZ_FOTI01000005.1"/>
</dbReference>
<dbReference type="CDD" id="cd00077">
    <property type="entry name" value="HDc"/>
    <property type="match status" value="1"/>
</dbReference>
<evidence type="ECO:0000256" key="1">
    <source>
        <dbReference type="ARBA" id="ARBA00022801"/>
    </source>
</evidence>
<sequence length="337" mass="38383">MFSCQDQMEWEKEKLSSRACLSSASKGRAKTESDCDIRTIFQHDRDRIIHSKAFRRLKHKTQVFIAPEGDHYRTRLTHTLEVAQIARTVARALQLNEDLVEAIALGHDLGHTPFGHAGEAALTEITGQEFHHNQQSLRVVDLLEKRSAGQRGLNLSQEVRDGILNHTGPNKPATLEGQIVRLADRVAYINHDIDDALRAGLITNSDLPEEAIQVLGETHSTRIDIMVRDLINSSYQTAEIRRSDKIKAATAQLRKFLFDNVYIGSAGKSEESKAKRLLKLLYELFLNNIELIPDEYLEFEKNYQQAVIDYIAGMTDRYAINLGREYFLPTPWFDKKI</sequence>
<proteinExistence type="inferred from homology"/>
<dbReference type="EMBL" id="FOTI01000005">
    <property type="protein sequence ID" value="SFL26361.1"/>
    <property type="molecule type" value="Genomic_DNA"/>
</dbReference>
<dbReference type="InterPro" id="IPR026875">
    <property type="entry name" value="PHydrolase_assoc_dom"/>
</dbReference>
<dbReference type="PROSITE" id="PS51831">
    <property type="entry name" value="HD"/>
    <property type="match status" value="1"/>
</dbReference>
<dbReference type="Proteomes" id="UP000199006">
    <property type="component" value="Unassembled WGS sequence"/>
</dbReference>
<accession>A0A1I4GB38</accession>
<dbReference type="Pfam" id="PF13286">
    <property type="entry name" value="HD_assoc"/>
    <property type="match status" value="1"/>
</dbReference>
<comment type="similarity">
    <text evidence="2">Belongs to the dGTPase family. Type 2 subfamily.</text>
</comment>
<evidence type="ECO:0000313" key="5">
    <source>
        <dbReference type="Proteomes" id="UP000199006"/>
    </source>
</evidence>
<dbReference type="SMART" id="SM00471">
    <property type="entry name" value="HDc"/>
    <property type="match status" value="1"/>
</dbReference>
<dbReference type="STRING" id="29563.SAMN02983006_00654"/>
<name>A0A1I4GB38_9FIRM</name>
<feature type="domain" description="HD" evidence="3">
    <location>
        <begin position="75"/>
        <end position="189"/>
    </location>
</feature>
<dbReference type="InterPro" id="IPR003607">
    <property type="entry name" value="HD/PDEase_dom"/>
</dbReference>
<keyword evidence="1 2" id="KW-0378">Hydrolase</keyword>
<dbReference type="Pfam" id="PF01966">
    <property type="entry name" value="HD"/>
    <property type="match status" value="1"/>
</dbReference>
<dbReference type="AlphaFoldDB" id="A0A1I4GB38"/>
<evidence type="ECO:0000256" key="2">
    <source>
        <dbReference type="HAMAP-Rule" id="MF_01212"/>
    </source>
</evidence>
<gene>
    <name evidence="4" type="ORF">SAMN02983006_00654</name>
</gene>
<protein>
    <recommendedName>
        <fullName evidence="2">Deoxyguanosinetriphosphate triphosphohydrolase-like protein</fullName>
    </recommendedName>
</protein>
<dbReference type="PANTHER" id="PTHR35795:SF1">
    <property type="entry name" value="BIS(5'-NUCLEOSYL)-TETRAPHOSPHATASE, SYMMETRICAL"/>
    <property type="match status" value="1"/>
</dbReference>
<dbReference type="HAMAP" id="MF_01212">
    <property type="entry name" value="dGTPase_type2"/>
    <property type="match status" value="1"/>
</dbReference>
<dbReference type="InterPro" id="IPR006674">
    <property type="entry name" value="HD_domain"/>
</dbReference>
<dbReference type="PANTHER" id="PTHR35795">
    <property type="entry name" value="SLR1885 PROTEIN"/>
    <property type="match status" value="1"/>
</dbReference>
<dbReference type="GO" id="GO:0016793">
    <property type="term" value="F:triphosphoric monoester hydrolase activity"/>
    <property type="evidence" value="ECO:0007669"/>
    <property type="project" value="InterPro"/>
</dbReference>
<keyword evidence="5" id="KW-1185">Reference proteome</keyword>
<dbReference type="InterPro" id="IPR023023">
    <property type="entry name" value="dNTPase_2"/>
</dbReference>
<organism evidence="4 5">
    <name type="scientific">Halanaerobium salsuginis</name>
    <dbReference type="NCBI Taxonomy" id="29563"/>
    <lineage>
        <taxon>Bacteria</taxon>
        <taxon>Bacillati</taxon>
        <taxon>Bacillota</taxon>
        <taxon>Clostridia</taxon>
        <taxon>Halanaerobiales</taxon>
        <taxon>Halanaerobiaceae</taxon>
        <taxon>Halanaerobium</taxon>
    </lineage>
</organism>
<reference evidence="4 5" key="1">
    <citation type="submission" date="2016-10" db="EMBL/GenBank/DDBJ databases">
        <authorList>
            <person name="de Groot N.N."/>
        </authorList>
    </citation>
    <scope>NUCLEOTIDE SEQUENCE [LARGE SCALE GENOMIC DNA]</scope>
    <source>
        <strain evidence="4 5">ATCC 51327</strain>
    </source>
</reference>
<evidence type="ECO:0000313" key="4">
    <source>
        <dbReference type="EMBL" id="SFL26361.1"/>
    </source>
</evidence>
<dbReference type="OrthoDB" id="9803619at2"/>
<dbReference type="NCBIfam" id="TIGR01353">
    <property type="entry name" value="dGTP_triPase"/>
    <property type="match status" value="1"/>
</dbReference>
<dbReference type="InterPro" id="IPR051094">
    <property type="entry name" value="Diverse_Catalytic_Enzymes"/>
</dbReference>
<evidence type="ECO:0000259" key="3">
    <source>
        <dbReference type="PROSITE" id="PS51831"/>
    </source>
</evidence>
<dbReference type="NCBIfam" id="NF002327">
    <property type="entry name" value="PRK01286.1-2"/>
    <property type="match status" value="1"/>
</dbReference>
<dbReference type="Gene3D" id="1.10.3210.10">
    <property type="entry name" value="Hypothetical protein af1432"/>
    <property type="match status" value="1"/>
</dbReference>